<accession>A0A7X2MZK7</accession>
<protein>
    <recommendedName>
        <fullName evidence="1">DUF6985 domain-containing protein</fullName>
    </recommendedName>
</protein>
<dbReference type="Proteomes" id="UP000460287">
    <property type="component" value="Unassembled WGS sequence"/>
</dbReference>
<sequence>MKHEIFGELVFNTGWKSKKTLTMFNNNYSVNLKLQAYYEEDGITQEQEQAYKEYLSSESELLEAAEKMLLEKDSMASDRFIPKTLLVNRDGSTAIMCDDEDEPDEGIAVCLMPEMQIMSQDDYL</sequence>
<dbReference type="InterPro" id="IPR054254">
    <property type="entry name" value="DUF6985"/>
</dbReference>
<evidence type="ECO:0000313" key="2">
    <source>
        <dbReference type="EMBL" id="MSR92016.1"/>
    </source>
</evidence>
<gene>
    <name evidence="2" type="ORF">FYJ33_11575</name>
</gene>
<reference evidence="2 3" key="1">
    <citation type="submission" date="2019-08" db="EMBL/GenBank/DDBJ databases">
        <title>In-depth cultivation of the pig gut microbiome towards novel bacterial diversity and tailored functional studies.</title>
        <authorList>
            <person name="Wylensek D."/>
            <person name="Hitch T.C.A."/>
            <person name="Clavel T."/>
        </authorList>
    </citation>
    <scope>NUCLEOTIDE SEQUENCE [LARGE SCALE GENOMIC DNA]</scope>
    <source>
        <strain evidence="2 3">WCA-383-APC-5B</strain>
    </source>
</reference>
<comment type="caution">
    <text evidence="2">The sequence shown here is derived from an EMBL/GenBank/DDBJ whole genome shotgun (WGS) entry which is preliminary data.</text>
</comment>
<organism evidence="2 3">
    <name type="scientific">Inconstantimicrobium porci</name>
    <dbReference type="NCBI Taxonomy" id="2652291"/>
    <lineage>
        <taxon>Bacteria</taxon>
        <taxon>Bacillati</taxon>
        <taxon>Bacillota</taxon>
        <taxon>Clostridia</taxon>
        <taxon>Eubacteriales</taxon>
        <taxon>Clostridiaceae</taxon>
        <taxon>Inconstantimicrobium</taxon>
    </lineage>
</organism>
<dbReference type="Pfam" id="PF22481">
    <property type="entry name" value="DUF6985"/>
    <property type="match status" value="1"/>
</dbReference>
<evidence type="ECO:0000313" key="3">
    <source>
        <dbReference type="Proteomes" id="UP000460287"/>
    </source>
</evidence>
<proteinExistence type="predicted"/>
<dbReference type="AlphaFoldDB" id="A0A7X2MZK7"/>
<keyword evidence="3" id="KW-1185">Reference proteome</keyword>
<dbReference type="RefSeq" id="WP_154531914.1">
    <property type="nucleotide sequence ID" value="NZ_VULX01000020.1"/>
</dbReference>
<dbReference type="EMBL" id="VULX01000020">
    <property type="protein sequence ID" value="MSR92016.1"/>
    <property type="molecule type" value="Genomic_DNA"/>
</dbReference>
<feature type="domain" description="DUF6985" evidence="1">
    <location>
        <begin position="5"/>
        <end position="71"/>
    </location>
</feature>
<evidence type="ECO:0000259" key="1">
    <source>
        <dbReference type="Pfam" id="PF22481"/>
    </source>
</evidence>
<name>A0A7X2MZK7_9CLOT</name>